<keyword evidence="1" id="KW-0812">Transmembrane</keyword>
<keyword evidence="1" id="KW-0472">Membrane</keyword>
<keyword evidence="3" id="KW-1185">Reference proteome</keyword>
<name>A0ABR4HE92_9EURO</name>
<comment type="caution">
    <text evidence="2">The sequence shown here is derived from an EMBL/GenBank/DDBJ whole genome shotgun (WGS) entry which is preliminary data.</text>
</comment>
<protein>
    <submittedName>
        <fullName evidence="2">Uncharacterized protein</fullName>
    </submittedName>
</protein>
<sequence length="62" mass="7512">MPCLWYLYLYFVYAEFTFVIQPLFSLMHLKQSTLRTYIVIVNRLLRSCQTACSIHPSMSTWW</sequence>
<dbReference type="Proteomes" id="UP001610335">
    <property type="component" value="Unassembled WGS sequence"/>
</dbReference>
<proteinExistence type="predicted"/>
<organism evidence="2 3">
    <name type="scientific">Aspergillus cavernicola</name>
    <dbReference type="NCBI Taxonomy" id="176166"/>
    <lineage>
        <taxon>Eukaryota</taxon>
        <taxon>Fungi</taxon>
        <taxon>Dikarya</taxon>
        <taxon>Ascomycota</taxon>
        <taxon>Pezizomycotina</taxon>
        <taxon>Eurotiomycetes</taxon>
        <taxon>Eurotiomycetidae</taxon>
        <taxon>Eurotiales</taxon>
        <taxon>Aspergillaceae</taxon>
        <taxon>Aspergillus</taxon>
        <taxon>Aspergillus subgen. Nidulantes</taxon>
    </lineage>
</organism>
<dbReference type="EMBL" id="JBFXLS010000137">
    <property type="protein sequence ID" value="KAL2813802.1"/>
    <property type="molecule type" value="Genomic_DNA"/>
</dbReference>
<feature type="transmembrane region" description="Helical" evidence="1">
    <location>
        <begin position="6"/>
        <end position="26"/>
    </location>
</feature>
<keyword evidence="1" id="KW-1133">Transmembrane helix</keyword>
<evidence type="ECO:0000256" key="1">
    <source>
        <dbReference type="SAM" id="Phobius"/>
    </source>
</evidence>
<accession>A0ABR4HE92</accession>
<evidence type="ECO:0000313" key="3">
    <source>
        <dbReference type="Proteomes" id="UP001610335"/>
    </source>
</evidence>
<reference evidence="2 3" key="1">
    <citation type="submission" date="2024-07" db="EMBL/GenBank/DDBJ databases">
        <title>Section-level genome sequencing and comparative genomics of Aspergillus sections Usti and Cavernicolus.</title>
        <authorList>
            <consortium name="Lawrence Berkeley National Laboratory"/>
            <person name="Nybo J.L."/>
            <person name="Vesth T.C."/>
            <person name="Theobald S."/>
            <person name="Frisvad J.C."/>
            <person name="Larsen T.O."/>
            <person name="Kjaerboelling I."/>
            <person name="Rothschild-Mancinelli K."/>
            <person name="Lyhne E.K."/>
            <person name="Kogle M.E."/>
            <person name="Barry K."/>
            <person name="Clum A."/>
            <person name="Na H."/>
            <person name="Ledsgaard L."/>
            <person name="Lin J."/>
            <person name="Lipzen A."/>
            <person name="Kuo A."/>
            <person name="Riley R."/>
            <person name="Mondo S."/>
            <person name="LaButti K."/>
            <person name="Haridas S."/>
            <person name="Pangalinan J."/>
            <person name="Salamov A.A."/>
            <person name="Simmons B.A."/>
            <person name="Magnuson J.K."/>
            <person name="Chen J."/>
            <person name="Drula E."/>
            <person name="Henrissat B."/>
            <person name="Wiebenga A."/>
            <person name="Lubbers R.J."/>
            <person name="Gomes A.C."/>
            <person name="Makela M.R."/>
            <person name="Stajich J."/>
            <person name="Grigoriev I.V."/>
            <person name="Mortensen U.H."/>
            <person name="De vries R.P."/>
            <person name="Baker S.E."/>
            <person name="Andersen M.R."/>
        </authorList>
    </citation>
    <scope>NUCLEOTIDE SEQUENCE [LARGE SCALE GENOMIC DNA]</scope>
    <source>
        <strain evidence="2 3">CBS 600.67</strain>
    </source>
</reference>
<evidence type="ECO:0000313" key="2">
    <source>
        <dbReference type="EMBL" id="KAL2813802.1"/>
    </source>
</evidence>
<gene>
    <name evidence="2" type="ORF">BDW59DRAFT_28145</name>
</gene>